<dbReference type="CDD" id="cd17039">
    <property type="entry name" value="Ubl_ubiquitin_like"/>
    <property type="match status" value="1"/>
</dbReference>
<dbReference type="Gene3D" id="1.25.10.10">
    <property type="entry name" value="Leucine-rich Repeat Variant"/>
    <property type="match status" value="2"/>
</dbReference>
<dbReference type="EMBL" id="CAXAMN010003558">
    <property type="protein sequence ID" value="CAK9005143.1"/>
    <property type="molecule type" value="Genomic_DNA"/>
</dbReference>
<dbReference type="PROSITE" id="PS50053">
    <property type="entry name" value="UBIQUITIN_2"/>
    <property type="match status" value="1"/>
</dbReference>
<dbReference type="PANTHER" id="PTHR10676">
    <property type="entry name" value="DYNEIN HEAVY CHAIN FAMILY PROTEIN"/>
    <property type="match status" value="1"/>
</dbReference>
<dbReference type="InterPro" id="IPR026983">
    <property type="entry name" value="DHC"/>
</dbReference>
<proteinExistence type="predicted"/>
<dbReference type="Proteomes" id="UP001642484">
    <property type="component" value="Unassembled WGS sequence"/>
</dbReference>
<dbReference type="InterPro" id="IPR029071">
    <property type="entry name" value="Ubiquitin-like_domsf"/>
</dbReference>
<dbReference type="InterPro" id="IPR016024">
    <property type="entry name" value="ARM-type_fold"/>
</dbReference>
<accession>A0ABP0IS53</accession>
<feature type="domain" description="Ubiquitin-like" evidence="1">
    <location>
        <begin position="8"/>
        <end position="50"/>
    </location>
</feature>
<organism evidence="2 3">
    <name type="scientific">Durusdinium trenchii</name>
    <dbReference type="NCBI Taxonomy" id="1381693"/>
    <lineage>
        <taxon>Eukaryota</taxon>
        <taxon>Sar</taxon>
        <taxon>Alveolata</taxon>
        <taxon>Dinophyceae</taxon>
        <taxon>Suessiales</taxon>
        <taxon>Symbiodiniaceae</taxon>
        <taxon>Durusdinium</taxon>
    </lineage>
</organism>
<keyword evidence="3" id="KW-1185">Reference proteome</keyword>
<dbReference type="InterPro" id="IPR000626">
    <property type="entry name" value="Ubiquitin-like_dom"/>
</dbReference>
<sequence length="881" mass="98720">MAMEVEKIQVMVQKMSGEVLEAKVSPEDTVRELQPRIAEELGVPVLCQQLWINNVTPQIVEKTLPVMCNQVSETIQPITNKDIAEMKAMMRPPPICVDVLCVVMHLLGFKRRGNDYQAKWKDCRKMMANASHFRTSLTDWPNDVRNVPEKQVREAQKVIDEVGELYNREHFMKMSIACVYFCDWTLSALKLYRAVHSTGQVTSLRLDGPETRPPLNIYLEEGASSLLISLVVDFETVFAYAKSYDAKKVLEALEAFKVIAPKCTERCVPALCKCLRSDDQERIAAIECIKTAFQPDDDLAGAFAEALGAAHFTEHGTEEAVEALEYLGPQNPAALRCIIAGLNAKSQMLDEFLMLRRRRMKKKRAPVEEEEVDTDKNDAEKEMRQRCLEIFKQIEAKLSAAEVIDTLLKEILLATHNPVGGTPSSGVQQEAVMAFMVASKRDEDYAMARIRERLNPEAPEAFGEQLQQIKARCAFLSIAVASKDDEKLLEAFHGCLNDDQLRGPELQAVAECFSELSSGPNPFVQSLLQQLVLWDTKKAEVIRVIMKIAPKDDSRVIEAMQRYCREAERIILDEGPGILKMAAECLNHVVTDKSIYEKGITPAIDALIRKCTRSNLAQRDASQMKDCCDLLLLLAKERGGATDEDLSSIALGFTSGYEKIRKQSEKLFREIFKSSEAGCLQVLLRILEERYSSSSCVTAVELLSTMASRSEVTESLVKLLDWKETRGAAVKGLRKYAVDDPAIKDPLLRCLDDPDHLIRLDVLKILMDRSDIIANEDAFSSLFLRALEDPSSSVVQFTLKRASRCDPSRLSRDLVAKAVRFLDDADARSRLEATKLLGKVKSEVADLALKSLKVTRPWPERDAAVLEARKVALDALSQITQ</sequence>
<evidence type="ECO:0000313" key="3">
    <source>
        <dbReference type="Proteomes" id="UP001642484"/>
    </source>
</evidence>
<dbReference type="Gene3D" id="1.20.920.60">
    <property type="match status" value="1"/>
</dbReference>
<evidence type="ECO:0000313" key="2">
    <source>
        <dbReference type="EMBL" id="CAK9005143.1"/>
    </source>
</evidence>
<dbReference type="SUPFAM" id="SSF54236">
    <property type="entry name" value="Ubiquitin-like"/>
    <property type="match status" value="1"/>
</dbReference>
<reference evidence="2 3" key="1">
    <citation type="submission" date="2024-02" db="EMBL/GenBank/DDBJ databases">
        <authorList>
            <person name="Chen Y."/>
            <person name="Shah S."/>
            <person name="Dougan E. K."/>
            <person name="Thang M."/>
            <person name="Chan C."/>
        </authorList>
    </citation>
    <scope>NUCLEOTIDE SEQUENCE [LARGE SCALE GENOMIC DNA]</scope>
</reference>
<evidence type="ECO:0000259" key="1">
    <source>
        <dbReference type="PROSITE" id="PS50053"/>
    </source>
</evidence>
<protein>
    <recommendedName>
        <fullName evidence="1">Ubiquitin-like domain-containing protein</fullName>
    </recommendedName>
</protein>
<dbReference type="InterPro" id="IPR011989">
    <property type="entry name" value="ARM-like"/>
</dbReference>
<name>A0ABP0IS53_9DINO</name>
<gene>
    <name evidence="2" type="ORF">CCMP2556_LOCUS7955</name>
</gene>
<comment type="caution">
    <text evidence="2">The sequence shown here is derived from an EMBL/GenBank/DDBJ whole genome shotgun (WGS) entry which is preliminary data.</text>
</comment>
<dbReference type="SUPFAM" id="SSF48371">
    <property type="entry name" value="ARM repeat"/>
    <property type="match status" value="1"/>
</dbReference>